<dbReference type="InterPro" id="IPR025110">
    <property type="entry name" value="AMP-bd_C"/>
</dbReference>
<dbReference type="EMBL" id="PVUE01000013">
    <property type="protein sequence ID" value="PRZ40874.1"/>
    <property type="molecule type" value="Genomic_DNA"/>
</dbReference>
<dbReference type="InterPro" id="IPR045851">
    <property type="entry name" value="AMP-bd_C_sf"/>
</dbReference>
<name>A0A2T0ZX72_9ACTN</name>
<evidence type="ECO:0000259" key="2">
    <source>
        <dbReference type="Pfam" id="PF13193"/>
    </source>
</evidence>
<dbReference type="PANTHER" id="PTHR43767:SF1">
    <property type="entry name" value="NONRIBOSOMAL PEPTIDE SYNTHASE PES1 (EUROFUNG)-RELATED"/>
    <property type="match status" value="1"/>
</dbReference>
<dbReference type="InterPro" id="IPR050237">
    <property type="entry name" value="ATP-dep_AMP-bd_enzyme"/>
</dbReference>
<dbReference type="OrthoDB" id="3443462at2"/>
<dbReference type="SUPFAM" id="SSF56801">
    <property type="entry name" value="Acetyl-CoA synthetase-like"/>
    <property type="match status" value="1"/>
</dbReference>
<reference evidence="3 4" key="1">
    <citation type="submission" date="2018-03" db="EMBL/GenBank/DDBJ databases">
        <title>Genomic Encyclopedia of Archaeal and Bacterial Type Strains, Phase II (KMG-II): from individual species to whole genera.</title>
        <authorList>
            <person name="Goeker M."/>
        </authorList>
    </citation>
    <scope>NUCLEOTIDE SEQUENCE [LARGE SCALE GENOMIC DNA]</scope>
    <source>
        <strain evidence="3 4">DSM 100065</strain>
    </source>
</reference>
<accession>A0A2T0ZX72</accession>
<dbReference type="Gene3D" id="3.30.300.30">
    <property type="match status" value="1"/>
</dbReference>
<gene>
    <name evidence="3" type="ORF">CLV47_11339</name>
</gene>
<dbReference type="Pfam" id="PF00501">
    <property type="entry name" value="AMP-binding"/>
    <property type="match status" value="1"/>
</dbReference>
<dbReference type="PANTHER" id="PTHR43767">
    <property type="entry name" value="LONG-CHAIN-FATTY-ACID--COA LIGASE"/>
    <property type="match status" value="1"/>
</dbReference>
<dbReference type="Proteomes" id="UP000237752">
    <property type="component" value="Unassembled WGS sequence"/>
</dbReference>
<dbReference type="AlphaFoldDB" id="A0A2T0ZX72"/>
<dbReference type="GO" id="GO:0016878">
    <property type="term" value="F:acid-thiol ligase activity"/>
    <property type="evidence" value="ECO:0007669"/>
    <property type="project" value="UniProtKB-ARBA"/>
</dbReference>
<dbReference type="Gene3D" id="3.40.50.12780">
    <property type="entry name" value="N-terminal domain of ligase-like"/>
    <property type="match status" value="1"/>
</dbReference>
<feature type="domain" description="AMP-dependent synthetase/ligase" evidence="1">
    <location>
        <begin position="13"/>
        <end position="389"/>
    </location>
</feature>
<dbReference type="PROSITE" id="PS00455">
    <property type="entry name" value="AMP_BINDING"/>
    <property type="match status" value="1"/>
</dbReference>
<comment type="caution">
    <text evidence="3">The sequence shown here is derived from an EMBL/GenBank/DDBJ whole genome shotgun (WGS) entry which is preliminary data.</text>
</comment>
<dbReference type="InterPro" id="IPR020845">
    <property type="entry name" value="AMP-binding_CS"/>
</dbReference>
<dbReference type="InterPro" id="IPR000873">
    <property type="entry name" value="AMP-dep_synth/lig_dom"/>
</dbReference>
<evidence type="ECO:0000313" key="3">
    <source>
        <dbReference type="EMBL" id="PRZ40874.1"/>
    </source>
</evidence>
<keyword evidence="4" id="KW-1185">Reference proteome</keyword>
<sequence length="547" mass="58591">MEPHLANIYESIADAVGDRPALVHGELTRTWSELDRRSAQIAAGLSSAGLGVQSKVAFFLYNGPQYVEAQLAAMKARFVPVNINYRYRDAELAYLLDNSDAEALFFHSSLAATVDQVRERMTRMKVFVQVPDDDTPLLDGAVDYESFAAAYEPMPRIHRSGDDIFLLYTGGTTGLPKGVMFALSSWAETFPVAALMLAGRDPETPLDKLASVVASMEPEERLATLPAVPLMHGTGLTYGALLPQTLGAAVVTLTNRSLDGHELLRAVEANRVTTMSIVGDVLSKPIIRAIDEGADGRAYDLSSLRNIYSSGTMWSSEVKQALLQRMPHIALTDIMNASEGAMATQVTTGEGGAATARFIPNPTTKVFTDDNREVVPGSGEVGLLAAGGRVPVGYYKDPVKTAETFREIDGERYSFPGDMATIEADGTITLLGRGSQVINTGGEKVFREEVEEAVKRVPGVRDCLVVGVADESFGQAVSAVVAVEDGAVVSREDIVGFVKKELAGYKAPRHVVFVGDVPRAPNGKADHKTAKVVAEAELAGQRGRICG</sequence>
<organism evidence="3 4">
    <name type="scientific">Antricoccus suffuscus</name>
    <dbReference type="NCBI Taxonomy" id="1629062"/>
    <lineage>
        <taxon>Bacteria</taxon>
        <taxon>Bacillati</taxon>
        <taxon>Actinomycetota</taxon>
        <taxon>Actinomycetes</taxon>
        <taxon>Geodermatophilales</taxon>
        <taxon>Antricoccaceae</taxon>
        <taxon>Antricoccus</taxon>
    </lineage>
</organism>
<evidence type="ECO:0000259" key="1">
    <source>
        <dbReference type="Pfam" id="PF00501"/>
    </source>
</evidence>
<dbReference type="Pfam" id="PF13193">
    <property type="entry name" value="AMP-binding_C"/>
    <property type="match status" value="1"/>
</dbReference>
<dbReference type="InterPro" id="IPR042099">
    <property type="entry name" value="ANL_N_sf"/>
</dbReference>
<evidence type="ECO:0000313" key="4">
    <source>
        <dbReference type="Proteomes" id="UP000237752"/>
    </source>
</evidence>
<dbReference type="RefSeq" id="WP_106349811.1">
    <property type="nucleotide sequence ID" value="NZ_PVUE01000013.1"/>
</dbReference>
<protein>
    <submittedName>
        <fullName evidence="3">Fatty-acyl-CoA synthase</fullName>
    </submittedName>
</protein>
<feature type="domain" description="AMP-binding enzyme C-terminal" evidence="2">
    <location>
        <begin position="449"/>
        <end position="524"/>
    </location>
</feature>
<proteinExistence type="predicted"/>
<dbReference type="NCBIfam" id="NF005863">
    <property type="entry name" value="PRK07798.1"/>
    <property type="match status" value="1"/>
</dbReference>